<dbReference type="EMBL" id="CP002193">
    <property type="protein sequence ID" value="AFD27749.1"/>
    <property type="molecule type" value="Genomic_DNA"/>
</dbReference>
<keyword evidence="3" id="KW-1185">Reference proteome</keyword>
<keyword evidence="1" id="KW-0812">Transmembrane</keyword>
<evidence type="ECO:0000256" key="1">
    <source>
        <dbReference type="SAM" id="Phobius"/>
    </source>
</evidence>
<dbReference type="AlphaFoldDB" id="H8H2K2"/>
<keyword evidence="2" id="KW-0614">Plasmid</keyword>
<sequence length="86" mass="9458">MTEPRWTQALSLIGVGLMLVGVFWSLIQDHSPAFLMLGIAVVNVPTAWRAWAKGQRGSFAFWALLCLTATILAIRSFIIWAPPMSG</sequence>
<name>H8H2K2_DEIGI</name>
<protein>
    <submittedName>
        <fullName evidence="2">Uncharacterized protein</fullName>
    </submittedName>
</protein>
<organism evidence="2 3">
    <name type="scientific">Deinococcus gobiensis (strain DSM 21396 / JCM 16679 / CGMCC 1.7299 / I-0)</name>
    <dbReference type="NCBI Taxonomy" id="745776"/>
    <lineage>
        <taxon>Bacteria</taxon>
        <taxon>Thermotogati</taxon>
        <taxon>Deinococcota</taxon>
        <taxon>Deinococci</taxon>
        <taxon>Deinococcales</taxon>
        <taxon>Deinococcaceae</taxon>
        <taxon>Deinococcus</taxon>
    </lineage>
</organism>
<keyword evidence="1" id="KW-0472">Membrane</keyword>
<evidence type="ECO:0000313" key="2">
    <source>
        <dbReference type="EMBL" id="AFD27749.1"/>
    </source>
</evidence>
<reference evidence="2 3" key="1">
    <citation type="journal article" date="2012" name="PLoS ONE">
        <title>Genome sequence and transcriptome analysis of the radioresistant bacterium Deinococcus gobiensis: insights into the extreme environmental adaptations.</title>
        <authorList>
            <person name="Yuan M."/>
            <person name="Chen M."/>
            <person name="Zhang W."/>
            <person name="Lu W."/>
            <person name="Wang J."/>
            <person name="Yang M."/>
            <person name="Zhao P."/>
            <person name="Tang R."/>
            <person name="Li X."/>
            <person name="Hao Y."/>
            <person name="Zhou Z."/>
            <person name="Zhan Y."/>
            <person name="Yu H."/>
            <person name="Teng C."/>
            <person name="Yan Y."/>
            <person name="Ping S."/>
            <person name="Wang Y."/>
            <person name="Lin M."/>
        </authorList>
    </citation>
    <scope>NUCLEOTIDE SEQUENCE [LARGE SCALE GENOMIC DNA]</scope>
    <source>
        <strain evidence="3">DSM 21396 / JCM 16679 / CGMCC 1.7299 / I-0</strain>
        <plasmid evidence="2">P2</plasmid>
    </source>
</reference>
<dbReference type="RefSeq" id="WP_014686841.1">
    <property type="nucleotide sequence ID" value="NC_017791.1"/>
</dbReference>
<feature type="transmembrane region" description="Helical" evidence="1">
    <location>
        <begin position="9"/>
        <end position="27"/>
    </location>
</feature>
<proteinExistence type="predicted"/>
<dbReference type="KEGG" id="dgo:DGo_PB0480"/>
<accession>H8H2K2</accession>
<dbReference type="Proteomes" id="UP000007575">
    <property type="component" value="Plasmid P2"/>
</dbReference>
<gene>
    <name evidence="2" type="ordered locus">DGo_PB0480</name>
</gene>
<geneLocation type="plasmid" evidence="2 3">
    <name>P2</name>
</geneLocation>
<keyword evidence="1" id="KW-1133">Transmembrane helix</keyword>
<feature type="transmembrane region" description="Helical" evidence="1">
    <location>
        <begin position="59"/>
        <end position="81"/>
    </location>
</feature>
<evidence type="ECO:0000313" key="3">
    <source>
        <dbReference type="Proteomes" id="UP000007575"/>
    </source>
</evidence>
<dbReference type="HOGENOM" id="CLU_191324_0_0_0"/>
<feature type="transmembrane region" description="Helical" evidence="1">
    <location>
        <begin position="33"/>
        <end position="52"/>
    </location>
</feature>